<dbReference type="GO" id="GO:1901605">
    <property type="term" value="P:alpha-amino acid metabolic process"/>
    <property type="evidence" value="ECO:0007669"/>
    <property type="project" value="UniProtKB-ARBA"/>
</dbReference>
<reference evidence="7 8" key="1">
    <citation type="submission" date="2018-08" db="EMBL/GenBank/DDBJ databases">
        <title>Murine metabolic-syndrome-specific gut microbial biobank.</title>
        <authorList>
            <person name="Liu C."/>
        </authorList>
    </citation>
    <scope>NUCLEOTIDE SEQUENCE [LARGE SCALE GENOMIC DNA]</scope>
    <source>
        <strain evidence="7 8">583</strain>
    </source>
</reference>
<comment type="caution">
    <text evidence="7">The sequence shown here is derived from an EMBL/GenBank/DDBJ whole genome shotgun (WGS) entry which is preliminary data.</text>
</comment>
<evidence type="ECO:0000256" key="3">
    <source>
        <dbReference type="ARBA" id="ARBA00022898"/>
    </source>
</evidence>
<keyword evidence="3 5" id="KW-0663">Pyridoxal phosphate</keyword>
<accession>A0A845R1I4</accession>
<feature type="domain" description="Tryptophan synthase beta chain-like PALP" evidence="6">
    <location>
        <begin position="10"/>
        <end position="310"/>
    </location>
</feature>
<feature type="active site" description="Nucleophile" evidence="4">
    <location>
        <position position="72"/>
    </location>
</feature>
<dbReference type="Gene3D" id="3.40.50.1100">
    <property type="match status" value="2"/>
</dbReference>
<dbReference type="NCBIfam" id="TIGR01275">
    <property type="entry name" value="ACC_deam_rel"/>
    <property type="match status" value="1"/>
</dbReference>
<evidence type="ECO:0000259" key="6">
    <source>
        <dbReference type="Pfam" id="PF00291"/>
    </source>
</evidence>
<dbReference type="PANTHER" id="PTHR43780">
    <property type="entry name" value="1-AMINOCYCLOPROPANE-1-CARBOXYLATE DEAMINASE-RELATED"/>
    <property type="match status" value="1"/>
</dbReference>
<proteinExistence type="inferred from homology"/>
<dbReference type="PANTHER" id="PTHR43780:SF2">
    <property type="entry name" value="1-AMINOCYCLOPROPANE-1-CARBOXYLATE DEAMINASE-RELATED"/>
    <property type="match status" value="1"/>
</dbReference>
<keyword evidence="8" id="KW-1185">Reference proteome</keyword>
<name>A0A845R1I4_9CLOT</name>
<dbReference type="InterPro" id="IPR036052">
    <property type="entry name" value="TrpB-like_PALP_sf"/>
</dbReference>
<dbReference type="PIRSF" id="PIRSF006278">
    <property type="entry name" value="ACCD_DCysDesulf"/>
    <property type="match status" value="1"/>
</dbReference>
<feature type="modified residue" description="N6-(pyridoxal phosphate)lysine" evidence="5">
    <location>
        <position position="45"/>
    </location>
</feature>
<evidence type="ECO:0000313" key="7">
    <source>
        <dbReference type="EMBL" id="NBI07282.1"/>
    </source>
</evidence>
<evidence type="ECO:0000256" key="2">
    <source>
        <dbReference type="ARBA" id="ARBA00008639"/>
    </source>
</evidence>
<evidence type="ECO:0000256" key="4">
    <source>
        <dbReference type="PIRSR" id="PIRSR006278-1"/>
    </source>
</evidence>
<dbReference type="Pfam" id="PF00291">
    <property type="entry name" value="PALP"/>
    <property type="match status" value="1"/>
</dbReference>
<evidence type="ECO:0000256" key="1">
    <source>
        <dbReference type="ARBA" id="ARBA00001933"/>
    </source>
</evidence>
<dbReference type="RefSeq" id="WP_160197749.1">
    <property type="nucleotide sequence ID" value="NZ_QXXA01000011.1"/>
</dbReference>
<evidence type="ECO:0000313" key="8">
    <source>
        <dbReference type="Proteomes" id="UP000467132"/>
    </source>
</evidence>
<protein>
    <submittedName>
        <fullName evidence="7">D-cysteine desulfhydrase family protein</fullName>
    </submittedName>
</protein>
<dbReference type="EMBL" id="QXXA01000011">
    <property type="protein sequence ID" value="NBI07282.1"/>
    <property type="molecule type" value="Genomic_DNA"/>
</dbReference>
<comment type="cofactor">
    <cofactor evidence="1">
        <name>pyridoxal 5'-phosphate</name>
        <dbReference type="ChEBI" id="CHEBI:597326"/>
    </cofactor>
</comment>
<dbReference type="InterPro" id="IPR027278">
    <property type="entry name" value="ACCD_DCysDesulf"/>
</dbReference>
<gene>
    <name evidence="7" type="ORF">D3Z33_10525</name>
</gene>
<comment type="similarity">
    <text evidence="2">Belongs to the ACC deaminase/D-cysteine desulfhydrase family.</text>
</comment>
<evidence type="ECO:0000256" key="5">
    <source>
        <dbReference type="PIRSR" id="PIRSR006278-2"/>
    </source>
</evidence>
<dbReference type="Proteomes" id="UP000467132">
    <property type="component" value="Unassembled WGS sequence"/>
</dbReference>
<dbReference type="SUPFAM" id="SSF53686">
    <property type="entry name" value="Tryptophan synthase beta subunit-like PLP-dependent enzymes"/>
    <property type="match status" value="1"/>
</dbReference>
<dbReference type="OrthoDB" id="9801249at2"/>
<sequence length="327" mass="36265">MDHSRVFIANLPTPIQKLNNLSDKYGINIYLKRDDFTGVEVSGNKIRKLEFVLGDALEKGCDTIITAGAIQSNHCRATAAVCAKLGLNCELVIKGEKPDDFEGNIFLSNMLGANIHYTTPDVAVDEKMEEINKEISHNGKKGYIIPIGASNAVGSLGYAENIKEIIKQEKELGLEFDAIIVTVGSGGTYAGLCYANETIENPKDIIGFSVSESSEKFTLDIKDILIDMYKRDGIIKEKINENRIIIKDEYVGDGYALSRSEEIEFICEMAKLEGIIFDPVYTGKAFRGMVSEIESGNFDKYKNILFIHTGGLLGWTNEQRNMAMKFN</sequence>
<dbReference type="AlphaFoldDB" id="A0A845R1I4"/>
<dbReference type="InterPro" id="IPR005966">
    <property type="entry name" value="D-Cys_desShydrase"/>
</dbReference>
<dbReference type="GO" id="GO:0019148">
    <property type="term" value="F:D-cysteine desulfhydrase activity"/>
    <property type="evidence" value="ECO:0007669"/>
    <property type="project" value="TreeGrafter"/>
</dbReference>
<organism evidence="7 8">
    <name type="scientific">Senegalia massiliensis</name>
    <dbReference type="NCBI Taxonomy" id="1720316"/>
    <lineage>
        <taxon>Bacteria</taxon>
        <taxon>Bacillati</taxon>
        <taxon>Bacillota</taxon>
        <taxon>Clostridia</taxon>
        <taxon>Eubacteriales</taxon>
        <taxon>Clostridiaceae</taxon>
        <taxon>Senegalia</taxon>
    </lineage>
</organism>
<dbReference type="InterPro" id="IPR001926">
    <property type="entry name" value="TrpB-like_PALP"/>
</dbReference>